<protein>
    <submittedName>
        <fullName evidence="2">Uncharacterized protein</fullName>
    </submittedName>
</protein>
<dbReference type="AlphaFoldDB" id="A0A4R6HG72"/>
<reference evidence="2 3" key="1">
    <citation type="submission" date="2019-03" db="EMBL/GenBank/DDBJ databases">
        <title>Freshwater and sediment microbial communities from various areas in North America, analyzing microbe dynamics in response to fracking.</title>
        <authorList>
            <person name="Lamendella R."/>
        </authorList>
    </citation>
    <scope>NUCLEOTIDE SEQUENCE [LARGE SCALE GENOMIC DNA]</scope>
    <source>
        <strain evidence="2 3">1_TX</strain>
    </source>
</reference>
<evidence type="ECO:0000313" key="3">
    <source>
        <dbReference type="Proteomes" id="UP000295150"/>
    </source>
</evidence>
<proteinExistence type="predicted"/>
<organism evidence="2 3">
    <name type="scientific">Halomonas ventosae</name>
    <dbReference type="NCBI Taxonomy" id="229007"/>
    <lineage>
        <taxon>Bacteria</taxon>
        <taxon>Pseudomonadati</taxon>
        <taxon>Pseudomonadota</taxon>
        <taxon>Gammaproteobacteria</taxon>
        <taxon>Oceanospirillales</taxon>
        <taxon>Halomonadaceae</taxon>
        <taxon>Halomonas</taxon>
    </lineage>
</organism>
<comment type="caution">
    <text evidence="2">The sequence shown here is derived from an EMBL/GenBank/DDBJ whole genome shotgun (WGS) entry which is preliminary data.</text>
</comment>
<gene>
    <name evidence="2" type="ORF">DFO68_10858</name>
</gene>
<keyword evidence="3" id="KW-1185">Reference proteome</keyword>
<dbReference type="Proteomes" id="UP000295150">
    <property type="component" value="Unassembled WGS sequence"/>
</dbReference>
<sequence length="45" mass="4758">MASLMGKTRAAEALTGQGGKRPVGRRAASAILEVLVENRRSGRHP</sequence>
<evidence type="ECO:0000313" key="2">
    <source>
        <dbReference type="EMBL" id="TDO07693.1"/>
    </source>
</evidence>
<evidence type="ECO:0000256" key="1">
    <source>
        <dbReference type="SAM" id="MobiDB-lite"/>
    </source>
</evidence>
<accession>A0A4R6HG72</accession>
<dbReference type="EMBL" id="SNWH01000008">
    <property type="protein sequence ID" value="TDO07693.1"/>
    <property type="molecule type" value="Genomic_DNA"/>
</dbReference>
<name>A0A4R6HG72_9GAMM</name>
<dbReference type="RefSeq" id="WP_166637542.1">
    <property type="nucleotide sequence ID" value="NZ_SNWH01000008.1"/>
</dbReference>
<feature type="region of interest" description="Disordered" evidence="1">
    <location>
        <begin position="1"/>
        <end position="26"/>
    </location>
</feature>